<dbReference type="GO" id="GO:0006826">
    <property type="term" value="P:iron ion transport"/>
    <property type="evidence" value="ECO:0007669"/>
    <property type="project" value="UniProtKB-KW"/>
</dbReference>
<comment type="caution">
    <text evidence="11">The sequence shown here is derived from an EMBL/GenBank/DDBJ whole genome shotgun (WGS) entry which is preliminary data.</text>
</comment>
<evidence type="ECO:0000256" key="9">
    <source>
        <dbReference type="ARBA" id="ARBA00023136"/>
    </source>
</evidence>
<dbReference type="AlphaFoldDB" id="A0A5S5CMH3"/>
<keyword evidence="3" id="KW-1003">Cell membrane</keyword>
<keyword evidence="4" id="KW-0410">Iron transport</keyword>
<dbReference type="CDD" id="cd03214">
    <property type="entry name" value="ABC_Iron-Siderophores_B12_Hemin"/>
    <property type="match status" value="1"/>
</dbReference>
<comment type="subcellular location">
    <subcellularLocation>
        <location evidence="1">Cell membrane</location>
        <topology evidence="1">Peripheral membrane protein</topology>
    </subcellularLocation>
</comment>
<proteinExistence type="predicted"/>
<keyword evidence="9" id="KW-0472">Membrane</keyword>
<evidence type="ECO:0000256" key="4">
    <source>
        <dbReference type="ARBA" id="ARBA00022496"/>
    </source>
</evidence>
<dbReference type="InterPro" id="IPR017871">
    <property type="entry name" value="ABC_transporter-like_CS"/>
</dbReference>
<dbReference type="Gene3D" id="3.40.50.300">
    <property type="entry name" value="P-loop containing nucleotide triphosphate hydrolases"/>
    <property type="match status" value="1"/>
</dbReference>
<dbReference type="InterPro" id="IPR027417">
    <property type="entry name" value="P-loop_NTPase"/>
</dbReference>
<evidence type="ECO:0000256" key="8">
    <source>
        <dbReference type="ARBA" id="ARBA00023065"/>
    </source>
</evidence>
<dbReference type="RefSeq" id="WP_148927736.1">
    <property type="nucleotide sequence ID" value="NZ_VNHS01000001.1"/>
</dbReference>
<dbReference type="InterPro" id="IPR051535">
    <property type="entry name" value="Siderophore_ABC-ATPase"/>
</dbReference>
<dbReference type="EMBL" id="VNHS01000001">
    <property type="protein sequence ID" value="TYP79701.1"/>
    <property type="molecule type" value="Genomic_DNA"/>
</dbReference>
<keyword evidence="8" id="KW-0406">Ion transport</keyword>
<accession>A0A5S5CMH3</accession>
<sequence length="274" mass="30544">MNETLIAEELACRFGNVDVVDGISLKAVKGEWLGIVGPNGSGKSTMLRMLARLIVPDRGSVRLDGDDVRRMNTKSLARRMTMLAQANDPGLDITVRELVRRGRHPHLKWYEECRGTHEEVVDWALAATKTDLLQHRKLGQLSGGERQRAWLAMSMAQTPELLLLDEPTTYLDIAHQLELMELIRNLNKERGVTVLMVIHDLNQAARYCDRIMAVKDGRIAAQGTPAEVFRPAFFRDVFGVEAKVYDDGGVPVFMPSGIAALRTSEGERPSGIAW</sequence>
<name>A0A5S5CMH3_9BACL</name>
<dbReference type="GO" id="GO:0005886">
    <property type="term" value="C:plasma membrane"/>
    <property type="evidence" value="ECO:0007669"/>
    <property type="project" value="UniProtKB-SubCell"/>
</dbReference>
<dbReference type="GO" id="GO:0016887">
    <property type="term" value="F:ATP hydrolysis activity"/>
    <property type="evidence" value="ECO:0007669"/>
    <property type="project" value="InterPro"/>
</dbReference>
<dbReference type="PANTHER" id="PTHR42771">
    <property type="entry name" value="IRON(3+)-HYDROXAMATE IMPORT ATP-BINDING PROTEIN FHUC"/>
    <property type="match status" value="1"/>
</dbReference>
<dbReference type="InterPro" id="IPR003439">
    <property type="entry name" value="ABC_transporter-like_ATP-bd"/>
</dbReference>
<keyword evidence="2" id="KW-0813">Transport</keyword>
<dbReference type="GO" id="GO:0005524">
    <property type="term" value="F:ATP binding"/>
    <property type="evidence" value="ECO:0007669"/>
    <property type="project" value="UniProtKB-KW"/>
</dbReference>
<evidence type="ECO:0000256" key="5">
    <source>
        <dbReference type="ARBA" id="ARBA00022741"/>
    </source>
</evidence>
<evidence type="ECO:0000256" key="7">
    <source>
        <dbReference type="ARBA" id="ARBA00023004"/>
    </source>
</evidence>
<gene>
    <name evidence="11" type="ORF">BCM02_101822</name>
</gene>
<organism evidence="11 12">
    <name type="scientific">Paenibacillus methanolicus</name>
    <dbReference type="NCBI Taxonomy" id="582686"/>
    <lineage>
        <taxon>Bacteria</taxon>
        <taxon>Bacillati</taxon>
        <taxon>Bacillota</taxon>
        <taxon>Bacilli</taxon>
        <taxon>Bacillales</taxon>
        <taxon>Paenibacillaceae</taxon>
        <taxon>Paenibacillus</taxon>
    </lineage>
</organism>
<evidence type="ECO:0000313" key="11">
    <source>
        <dbReference type="EMBL" id="TYP79701.1"/>
    </source>
</evidence>
<dbReference type="Pfam" id="PF00005">
    <property type="entry name" value="ABC_tran"/>
    <property type="match status" value="1"/>
</dbReference>
<protein>
    <submittedName>
        <fullName evidence="11">Iron complex transport system ATP-binding protein</fullName>
    </submittedName>
</protein>
<dbReference type="OrthoDB" id="9787851at2"/>
<keyword evidence="5" id="KW-0547">Nucleotide-binding</keyword>
<dbReference type="PROSITE" id="PS50893">
    <property type="entry name" value="ABC_TRANSPORTER_2"/>
    <property type="match status" value="1"/>
</dbReference>
<dbReference type="SMART" id="SM00382">
    <property type="entry name" value="AAA"/>
    <property type="match status" value="1"/>
</dbReference>
<evidence type="ECO:0000313" key="12">
    <source>
        <dbReference type="Proteomes" id="UP000323257"/>
    </source>
</evidence>
<evidence type="ECO:0000259" key="10">
    <source>
        <dbReference type="PROSITE" id="PS50893"/>
    </source>
</evidence>
<keyword evidence="12" id="KW-1185">Reference proteome</keyword>
<keyword evidence="6 11" id="KW-0067">ATP-binding</keyword>
<dbReference type="FunFam" id="3.40.50.300:FF:000134">
    <property type="entry name" value="Iron-enterobactin ABC transporter ATP-binding protein"/>
    <property type="match status" value="1"/>
</dbReference>
<dbReference type="SUPFAM" id="SSF52540">
    <property type="entry name" value="P-loop containing nucleoside triphosphate hydrolases"/>
    <property type="match status" value="1"/>
</dbReference>
<evidence type="ECO:0000256" key="3">
    <source>
        <dbReference type="ARBA" id="ARBA00022475"/>
    </source>
</evidence>
<keyword evidence="7" id="KW-0408">Iron</keyword>
<dbReference type="InterPro" id="IPR003593">
    <property type="entry name" value="AAA+_ATPase"/>
</dbReference>
<evidence type="ECO:0000256" key="6">
    <source>
        <dbReference type="ARBA" id="ARBA00022840"/>
    </source>
</evidence>
<dbReference type="Proteomes" id="UP000323257">
    <property type="component" value="Unassembled WGS sequence"/>
</dbReference>
<feature type="domain" description="ABC transporter" evidence="10">
    <location>
        <begin position="5"/>
        <end position="241"/>
    </location>
</feature>
<dbReference type="PANTHER" id="PTHR42771:SF2">
    <property type="entry name" value="IRON(3+)-HYDROXAMATE IMPORT ATP-BINDING PROTEIN FHUC"/>
    <property type="match status" value="1"/>
</dbReference>
<evidence type="ECO:0000256" key="1">
    <source>
        <dbReference type="ARBA" id="ARBA00004202"/>
    </source>
</evidence>
<dbReference type="PROSITE" id="PS00211">
    <property type="entry name" value="ABC_TRANSPORTER_1"/>
    <property type="match status" value="1"/>
</dbReference>
<reference evidence="11 12" key="1">
    <citation type="submission" date="2019-07" db="EMBL/GenBank/DDBJ databases">
        <title>Genomic Encyclopedia of Type Strains, Phase III (KMG-III): the genomes of soil and plant-associated and newly described type strains.</title>
        <authorList>
            <person name="Whitman W."/>
        </authorList>
    </citation>
    <scope>NUCLEOTIDE SEQUENCE [LARGE SCALE GENOMIC DNA]</scope>
    <source>
        <strain evidence="11 12">BL24</strain>
    </source>
</reference>
<evidence type="ECO:0000256" key="2">
    <source>
        <dbReference type="ARBA" id="ARBA00022448"/>
    </source>
</evidence>